<evidence type="ECO:0000313" key="4">
    <source>
        <dbReference type="Proteomes" id="UP000531216"/>
    </source>
</evidence>
<dbReference type="InterPro" id="IPR050072">
    <property type="entry name" value="Peptidase_M20A"/>
</dbReference>
<gene>
    <name evidence="3" type="ORF">GGR05_003164</name>
</gene>
<name>A0A7W6BVT9_9HYPH</name>
<evidence type="ECO:0000259" key="2">
    <source>
        <dbReference type="Pfam" id="PF07687"/>
    </source>
</evidence>
<dbReference type="Pfam" id="PF01546">
    <property type="entry name" value="Peptidase_M20"/>
    <property type="match status" value="1"/>
</dbReference>
<dbReference type="PANTHER" id="PTHR43808">
    <property type="entry name" value="ACETYLORNITHINE DEACETYLASE"/>
    <property type="match status" value="1"/>
</dbReference>
<evidence type="ECO:0000313" key="3">
    <source>
        <dbReference type="EMBL" id="MBB3936999.1"/>
    </source>
</evidence>
<dbReference type="Proteomes" id="UP000531216">
    <property type="component" value="Unassembled WGS sequence"/>
</dbReference>
<dbReference type="RefSeq" id="WP_090965681.1">
    <property type="nucleotide sequence ID" value="NZ_FOOA01000020.1"/>
</dbReference>
<dbReference type="Pfam" id="PF07687">
    <property type="entry name" value="M20_dimer"/>
    <property type="match status" value="1"/>
</dbReference>
<proteinExistence type="predicted"/>
<accession>A0A7W6BVT9</accession>
<dbReference type="PANTHER" id="PTHR43808:SF25">
    <property type="entry name" value="PEPTIDASE M20 DIMERISATION DOMAIN-CONTAINING PROTEIN"/>
    <property type="match status" value="1"/>
</dbReference>
<dbReference type="EMBL" id="JACIDO010000006">
    <property type="protein sequence ID" value="MBB3936999.1"/>
    <property type="molecule type" value="Genomic_DNA"/>
</dbReference>
<sequence>MTTLEAAASRDIPLSPAELDLLMRLVAAAGDQSAFTGLVAERMEAVGCAVEPLVYDPQAVPLIEEFASGVDTAAGEQTCLIGRIAPSTAADGARSLLLFAHPDVEAFQADHGWSHDPREPRVENGRLIGWGVADDIAGIMIMVASLARLHARGWTPPAPVTLVSSPSKRHRRGIAAALAAGLSADAAIYLHPAESGAGLDEIKAFAPGQIEFAVEIAGRLPQTDEPSHAAFAHLAHHPLDAMRAVLDALASLDRARGKSVQHPLLQAAVGRSTNLLVTRIEAGSTGASARIPASCRIAAVLSLVPGETLAEAKAVVEDAVSGAWQGLRWPEATRPDVTWLSGVSAAETDVDGPLYQLVRAMLLEAGANPRVNPLHTSSDIRNPLVQRSIPTVGYGPRCGDLTMAKGVGEWVDLADLSRAIDVTASIIEAWCEAPSSTTQP</sequence>
<evidence type="ECO:0000256" key="1">
    <source>
        <dbReference type="ARBA" id="ARBA00022801"/>
    </source>
</evidence>
<reference evidence="3 4" key="1">
    <citation type="submission" date="2020-08" db="EMBL/GenBank/DDBJ databases">
        <title>Genomic Encyclopedia of Type Strains, Phase IV (KMG-IV): sequencing the most valuable type-strain genomes for metagenomic binning, comparative biology and taxonomic classification.</title>
        <authorList>
            <person name="Goeker M."/>
        </authorList>
    </citation>
    <scope>NUCLEOTIDE SEQUENCE [LARGE SCALE GENOMIC DNA]</scope>
    <source>
        <strain evidence="3 4">DSM 25024</strain>
    </source>
</reference>
<dbReference type="SUPFAM" id="SSF53187">
    <property type="entry name" value="Zn-dependent exopeptidases"/>
    <property type="match status" value="1"/>
</dbReference>
<keyword evidence="1" id="KW-0378">Hydrolase</keyword>
<dbReference type="GO" id="GO:0016787">
    <property type="term" value="F:hydrolase activity"/>
    <property type="evidence" value="ECO:0007669"/>
    <property type="project" value="UniProtKB-KW"/>
</dbReference>
<protein>
    <submittedName>
        <fullName evidence="3">Acetylornithine deacetylase/succinyl-diaminopimelate desuccinylase-like protein</fullName>
    </submittedName>
</protein>
<feature type="domain" description="Peptidase M20 dimerisation" evidence="2">
    <location>
        <begin position="225"/>
        <end position="321"/>
    </location>
</feature>
<comment type="caution">
    <text evidence="3">The sequence shown here is derived from an EMBL/GenBank/DDBJ whole genome shotgun (WGS) entry which is preliminary data.</text>
</comment>
<dbReference type="OrthoDB" id="9809784at2"/>
<keyword evidence="4" id="KW-1185">Reference proteome</keyword>
<dbReference type="Gene3D" id="3.40.630.10">
    <property type="entry name" value="Zn peptidases"/>
    <property type="match status" value="1"/>
</dbReference>
<dbReference type="InterPro" id="IPR002933">
    <property type="entry name" value="Peptidase_M20"/>
</dbReference>
<dbReference type="AlphaFoldDB" id="A0A7W6BVT9"/>
<organism evidence="3 4">
    <name type="scientific">Aureimonas phyllosphaerae</name>
    <dbReference type="NCBI Taxonomy" id="1166078"/>
    <lineage>
        <taxon>Bacteria</taxon>
        <taxon>Pseudomonadati</taxon>
        <taxon>Pseudomonadota</taxon>
        <taxon>Alphaproteobacteria</taxon>
        <taxon>Hyphomicrobiales</taxon>
        <taxon>Aurantimonadaceae</taxon>
        <taxon>Aureimonas</taxon>
    </lineage>
</organism>
<dbReference type="InterPro" id="IPR011650">
    <property type="entry name" value="Peptidase_M20_dimer"/>
</dbReference>
<dbReference type="Gene3D" id="3.30.70.360">
    <property type="match status" value="1"/>
</dbReference>